<gene>
    <name evidence="2" type="ORF">F2Q68_00020146</name>
</gene>
<evidence type="ECO:0000256" key="1">
    <source>
        <dbReference type="SAM" id="Phobius"/>
    </source>
</evidence>
<name>A0A8S9FY68_BRACR</name>
<proteinExistence type="predicted"/>
<evidence type="ECO:0000313" key="2">
    <source>
        <dbReference type="EMBL" id="KAF2537939.1"/>
    </source>
</evidence>
<organism evidence="2 3">
    <name type="scientific">Brassica cretica</name>
    <name type="common">Mustard</name>
    <dbReference type="NCBI Taxonomy" id="69181"/>
    <lineage>
        <taxon>Eukaryota</taxon>
        <taxon>Viridiplantae</taxon>
        <taxon>Streptophyta</taxon>
        <taxon>Embryophyta</taxon>
        <taxon>Tracheophyta</taxon>
        <taxon>Spermatophyta</taxon>
        <taxon>Magnoliopsida</taxon>
        <taxon>eudicotyledons</taxon>
        <taxon>Gunneridae</taxon>
        <taxon>Pentapetalae</taxon>
        <taxon>rosids</taxon>
        <taxon>malvids</taxon>
        <taxon>Brassicales</taxon>
        <taxon>Brassicaceae</taxon>
        <taxon>Brassiceae</taxon>
        <taxon>Brassica</taxon>
    </lineage>
</organism>
<dbReference type="Proteomes" id="UP000712281">
    <property type="component" value="Unassembled WGS sequence"/>
</dbReference>
<feature type="transmembrane region" description="Helical" evidence="1">
    <location>
        <begin position="96"/>
        <end position="118"/>
    </location>
</feature>
<comment type="caution">
    <text evidence="2">The sequence shown here is derived from an EMBL/GenBank/DDBJ whole genome shotgun (WGS) entry which is preliminary data.</text>
</comment>
<protein>
    <submittedName>
        <fullName evidence="2">Uncharacterized protein</fullName>
    </submittedName>
</protein>
<sequence>MSAPKYQMSALETYLNWCGVFDMTNVSMETNVIAANLDNKSEALSVSDGDKDYRNNKEAGEATMANLYFLSEHDCCNSCEDVHIDRDLGLVTKLTITILTLLLMSKVSVVSLSLLLLLQVLKDMDKSVTDKEESTKGTLQLVDTECSYFTVEFFMKLLQL</sequence>
<keyword evidence="1" id="KW-0472">Membrane</keyword>
<dbReference type="AlphaFoldDB" id="A0A8S9FY68"/>
<accession>A0A8S9FY68</accession>
<evidence type="ECO:0000313" key="3">
    <source>
        <dbReference type="Proteomes" id="UP000712281"/>
    </source>
</evidence>
<reference evidence="2" key="1">
    <citation type="submission" date="2019-12" db="EMBL/GenBank/DDBJ databases">
        <title>Genome sequencing and annotation of Brassica cretica.</title>
        <authorList>
            <person name="Studholme D.J."/>
            <person name="Sarris P.F."/>
        </authorList>
    </citation>
    <scope>NUCLEOTIDE SEQUENCE</scope>
    <source>
        <strain evidence="2">PFS-001/15</strain>
        <tissue evidence="2">Leaf</tissue>
    </source>
</reference>
<keyword evidence="1" id="KW-0812">Transmembrane</keyword>
<dbReference type="EMBL" id="QGKW02002228">
    <property type="protein sequence ID" value="KAF2537939.1"/>
    <property type="molecule type" value="Genomic_DNA"/>
</dbReference>
<keyword evidence="1" id="KW-1133">Transmembrane helix</keyword>